<reference evidence="1 2" key="1">
    <citation type="journal article" date="2019" name="Int. J. Syst. Evol. Microbiol.">
        <title>The Global Catalogue of Microorganisms (GCM) 10K type strain sequencing project: providing services to taxonomists for standard genome sequencing and annotation.</title>
        <authorList>
            <consortium name="The Broad Institute Genomics Platform"/>
            <consortium name="The Broad Institute Genome Sequencing Center for Infectious Disease"/>
            <person name="Wu L."/>
            <person name="Ma J."/>
        </authorList>
    </citation>
    <scope>NUCLEOTIDE SEQUENCE [LARGE SCALE GENOMIC DNA]</scope>
    <source>
        <strain evidence="1 2">JCM 16373</strain>
    </source>
</reference>
<dbReference type="PANTHER" id="PTHR28055">
    <property type="entry name" value="ALTERED INHERITANCE OF MITOCHONDRIA PROTEIN 41, MITOCHONDRIAL"/>
    <property type="match status" value="1"/>
</dbReference>
<comment type="caution">
    <text evidence="1">The sequence shown here is derived from an EMBL/GenBank/DDBJ whole genome shotgun (WGS) entry which is preliminary data.</text>
</comment>
<dbReference type="InterPro" id="IPR042184">
    <property type="entry name" value="YqeY/Aim41_N"/>
</dbReference>
<dbReference type="Pfam" id="PF09424">
    <property type="entry name" value="YqeY"/>
    <property type="match status" value="1"/>
</dbReference>
<name>A0ABN3PY97_9ACTN</name>
<dbReference type="Gene3D" id="1.10.10.410">
    <property type="match status" value="1"/>
</dbReference>
<organism evidence="1 2">
    <name type="scientific">Streptomyces axinellae</name>
    <dbReference type="NCBI Taxonomy" id="552788"/>
    <lineage>
        <taxon>Bacteria</taxon>
        <taxon>Bacillati</taxon>
        <taxon>Actinomycetota</taxon>
        <taxon>Actinomycetes</taxon>
        <taxon>Kitasatosporales</taxon>
        <taxon>Streptomycetaceae</taxon>
        <taxon>Streptomyces</taxon>
    </lineage>
</organism>
<evidence type="ECO:0000313" key="1">
    <source>
        <dbReference type="EMBL" id="GAA2605777.1"/>
    </source>
</evidence>
<dbReference type="Proteomes" id="UP001501447">
    <property type="component" value="Unassembled WGS sequence"/>
</dbReference>
<evidence type="ECO:0000313" key="2">
    <source>
        <dbReference type="Proteomes" id="UP001501447"/>
    </source>
</evidence>
<dbReference type="RefSeq" id="WP_344564149.1">
    <property type="nucleotide sequence ID" value="NZ_BAAARJ010000005.1"/>
</dbReference>
<dbReference type="PANTHER" id="PTHR28055:SF1">
    <property type="entry name" value="ALTERED INHERITANCE OF MITOCHONDRIA PROTEIN 41, MITOCHONDRIAL"/>
    <property type="match status" value="1"/>
</dbReference>
<gene>
    <name evidence="1" type="ORF">GCM10009863_19130</name>
</gene>
<protein>
    <submittedName>
        <fullName evidence="1">GatB/YqeY domain-containing protein</fullName>
    </submittedName>
</protein>
<dbReference type="InterPro" id="IPR023168">
    <property type="entry name" value="GatB_Yqey_C_2"/>
</dbReference>
<dbReference type="Gene3D" id="1.10.1510.10">
    <property type="entry name" value="Uncharacterised protein YqeY/AIM41 PF09424, N-terminal domain"/>
    <property type="match status" value="1"/>
</dbReference>
<sequence length="154" mass="16360">MTTLKSRLQGDLTAAIKERDELRSATLRMTLAAITKEEVAGTSARELSDDEVQGVIAREAKKRREAAEAFADGGRAEQADRERAEGKVLADYLPQQLSDDELESLVAEAVTEARASGAEGPRAMGAVMKIVNPKVAGRAEGGRVAALVKKQLAG</sequence>
<dbReference type="EMBL" id="BAAARJ010000005">
    <property type="protein sequence ID" value="GAA2605777.1"/>
    <property type="molecule type" value="Genomic_DNA"/>
</dbReference>
<dbReference type="InterPro" id="IPR019004">
    <property type="entry name" value="YqeY/Aim41"/>
</dbReference>
<accession>A0ABN3PY97</accession>
<keyword evidence="2" id="KW-1185">Reference proteome</keyword>
<proteinExistence type="predicted"/>
<dbReference type="SUPFAM" id="SSF89095">
    <property type="entry name" value="GatB/YqeY motif"/>
    <property type="match status" value="1"/>
</dbReference>
<dbReference type="InterPro" id="IPR003789">
    <property type="entry name" value="Asn/Gln_tRNA_amidoTrase-B-like"/>
</dbReference>